<dbReference type="EMBL" id="PVTR01000001">
    <property type="protein sequence ID" value="PRY90802.1"/>
    <property type="molecule type" value="Genomic_DNA"/>
</dbReference>
<feature type="compositionally biased region" description="Acidic residues" evidence="2">
    <location>
        <begin position="97"/>
        <end position="113"/>
    </location>
</feature>
<feature type="region of interest" description="Disordered" evidence="2">
    <location>
        <begin position="1"/>
        <end position="117"/>
    </location>
</feature>
<gene>
    <name evidence="3" type="ORF">CLW00_101476</name>
</gene>
<reference evidence="3 4" key="1">
    <citation type="submission" date="2018-03" db="EMBL/GenBank/DDBJ databases">
        <title>Genomic Encyclopedia of Archaeal and Bacterial Type Strains, Phase II (KMG-II): from individual species to whole genera.</title>
        <authorList>
            <person name="Goeker M."/>
        </authorList>
    </citation>
    <scope>NUCLEOTIDE SEQUENCE [LARGE SCALE GENOMIC DNA]</scope>
    <source>
        <strain evidence="3 4">DSM 27929</strain>
    </source>
</reference>
<dbReference type="RefSeq" id="WP_106132012.1">
    <property type="nucleotide sequence ID" value="NZ_PVTR01000001.1"/>
</dbReference>
<keyword evidence="1" id="KW-0175">Coiled coil</keyword>
<dbReference type="InterPro" id="IPR007139">
    <property type="entry name" value="DUF349"/>
</dbReference>
<feature type="compositionally biased region" description="Polar residues" evidence="2">
    <location>
        <begin position="36"/>
        <end position="53"/>
    </location>
</feature>
<evidence type="ECO:0000313" key="4">
    <source>
        <dbReference type="Proteomes" id="UP000238157"/>
    </source>
</evidence>
<protein>
    <submittedName>
        <fullName evidence="3">Uncharacterized protein DUF349</fullName>
    </submittedName>
</protein>
<evidence type="ECO:0000313" key="3">
    <source>
        <dbReference type="EMBL" id="PRY90802.1"/>
    </source>
</evidence>
<accession>A0A2T0WVT8</accession>
<keyword evidence="4" id="KW-1185">Reference proteome</keyword>
<feature type="coiled-coil region" evidence="1">
    <location>
        <begin position="651"/>
        <end position="678"/>
    </location>
</feature>
<dbReference type="AlphaFoldDB" id="A0A2T0WVT8"/>
<evidence type="ECO:0000256" key="2">
    <source>
        <dbReference type="SAM" id="MobiDB-lite"/>
    </source>
</evidence>
<sequence>MDNDKEMSENDKVTKTNLDTVGGGKVDQETSKTAEETQSNTKDSQVEESNISTEETEVPPKAESSEVITSENETEQVSSEKQTDDTQSINENQPHEESDEDDNDDEEIEENDYSESSKSELLAAIKTLIATEKYLKIDPVINEIKGYFDAIYNKEKEAALKDFLDNGGLEDDFQFRSDDEDKLFFASYHDFREKKTNFLKDQEKKKEQNLLSKNEILDKLRDLVDGEETTHSITTIKNIQEEWKKIGPVPSAQNRSLWASYNALMDRFYDNRSIYFELKELDRKKNLEHKLEICEKAEALIQVEELKDAIKALNDLHEEFKHIGPVPREEQEQLWQRFKAASDAVYERRKEYYDSQKEVFKENLVKKESLIENLSAFKDFTASKIKDWNVKTKEVLAIQKEWESTGPVPREAGKEVNRKFWGFFKQFFHNKNQFFKELDEIRLTNKKRAEELIGQAEGLMESTDWQETSSKLIGLQQEWKKIGPTPEKVRDELYRKFKNACDTFFENRRNANKQVNKEFEENLKTKEVLIGKIREAADSGEALTEEALEKFIADFNAIGFVPRKNMKEITSKFNEAVDAYVNKLGVEGGSKEEFLFRLNLNKLQADPNANRVLNKKEHGIRKQISDLENNITLWKNNLEFFAASKTADKLKDQFDEKIIKAENEIEKLKKKLSIIREF</sequence>
<dbReference type="Pfam" id="PF03993">
    <property type="entry name" value="DUF349"/>
    <property type="match status" value="5"/>
</dbReference>
<evidence type="ECO:0000256" key="1">
    <source>
        <dbReference type="SAM" id="Coils"/>
    </source>
</evidence>
<proteinExistence type="predicted"/>
<feature type="compositionally biased region" description="Polar residues" evidence="2">
    <location>
        <begin position="66"/>
        <end position="92"/>
    </location>
</feature>
<dbReference type="OrthoDB" id="5422202at2"/>
<name>A0A2T0WVT8_9BACT</name>
<comment type="caution">
    <text evidence="3">The sequence shown here is derived from an EMBL/GenBank/DDBJ whole genome shotgun (WGS) entry which is preliminary data.</text>
</comment>
<feature type="coiled-coil region" evidence="1">
    <location>
        <begin position="296"/>
        <end position="323"/>
    </location>
</feature>
<dbReference type="Proteomes" id="UP000238157">
    <property type="component" value="Unassembled WGS sequence"/>
</dbReference>
<organism evidence="3 4">
    <name type="scientific">Mongoliibacter ruber</name>
    <dbReference type="NCBI Taxonomy" id="1750599"/>
    <lineage>
        <taxon>Bacteria</taxon>
        <taxon>Pseudomonadati</taxon>
        <taxon>Bacteroidota</taxon>
        <taxon>Cytophagia</taxon>
        <taxon>Cytophagales</taxon>
        <taxon>Cyclobacteriaceae</taxon>
        <taxon>Mongoliibacter</taxon>
    </lineage>
</organism>
<feature type="compositionally biased region" description="Basic and acidic residues" evidence="2">
    <location>
        <begin position="1"/>
        <end position="14"/>
    </location>
</feature>
<feature type="compositionally biased region" description="Basic and acidic residues" evidence="2">
    <location>
        <begin position="26"/>
        <end position="35"/>
    </location>
</feature>